<dbReference type="EMBL" id="CAJVQA010025787">
    <property type="protein sequence ID" value="CAG8787079.1"/>
    <property type="molecule type" value="Genomic_DNA"/>
</dbReference>
<proteinExistence type="predicted"/>
<name>A0A9N9JL14_9GLOM</name>
<reference evidence="1" key="1">
    <citation type="submission" date="2021-06" db="EMBL/GenBank/DDBJ databases">
        <authorList>
            <person name="Kallberg Y."/>
            <person name="Tangrot J."/>
            <person name="Rosling A."/>
        </authorList>
    </citation>
    <scope>NUCLEOTIDE SEQUENCE</scope>
    <source>
        <strain evidence="1">FL966</strain>
    </source>
</reference>
<feature type="non-terminal residue" evidence="1">
    <location>
        <position position="1"/>
    </location>
</feature>
<accession>A0A9N9JL14</accession>
<evidence type="ECO:0000313" key="2">
    <source>
        <dbReference type="Proteomes" id="UP000789759"/>
    </source>
</evidence>
<comment type="caution">
    <text evidence="1">The sequence shown here is derived from an EMBL/GenBank/DDBJ whole genome shotgun (WGS) entry which is preliminary data.</text>
</comment>
<keyword evidence="2" id="KW-1185">Reference proteome</keyword>
<gene>
    <name evidence="1" type="ORF">CPELLU_LOCUS16762</name>
</gene>
<organism evidence="1 2">
    <name type="scientific">Cetraspora pellucida</name>
    <dbReference type="NCBI Taxonomy" id="1433469"/>
    <lineage>
        <taxon>Eukaryota</taxon>
        <taxon>Fungi</taxon>
        <taxon>Fungi incertae sedis</taxon>
        <taxon>Mucoromycota</taxon>
        <taxon>Glomeromycotina</taxon>
        <taxon>Glomeromycetes</taxon>
        <taxon>Diversisporales</taxon>
        <taxon>Gigasporaceae</taxon>
        <taxon>Cetraspora</taxon>
    </lineage>
</organism>
<protein>
    <submittedName>
        <fullName evidence="1">3500_t:CDS:1</fullName>
    </submittedName>
</protein>
<dbReference type="Proteomes" id="UP000789759">
    <property type="component" value="Unassembled WGS sequence"/>
</dbReference>
<sequence>AFKDITTTTNNNSDQLFKNYESMLQDALSIVQEQHEIKNVKWAKSIEKNFEGINKLVMDIKVYKRKIKNPRMWKDYN</sequence>
<evidence type="ECO:0000313" key="1">
    <source>
        <dbReference type="EMBL" id="CAG8787079.1"/>
    </source>
</evidence>
<dbReference type="AlphaFoldDB" id="A0A9N9JL14"/>
<dbReference type="OrthoDB" id="2426082at2759"/>